<sequence length="220" mass="26047">MLLKEIASGDIICGRADKLFDECFSNERSNSSIKAVLKQYNNIPYNKEDIQQYCQTFNQGIRCYNEYAEKCISDPINRRLIEGEIMPARSFYEMLCKDNVFKKDYLKHRNCFRYIEKEWNFCTQTFHSLLDKEFTRVHRERKKNLIKFFSARYAYENCVGNSAKAKCKPESAIFTRSLVELLSSERQFKNCAKIENALCNSSDLKYFITETLFIHDNRNV</sequence>
<dbReference type="AlphaFoldDB" id="A0A1J1IJ03"/>
<evidence type="ECO:0000313" key="2">
    <source>
        <dbReference type="Proteomes" id="UP000183832"/>
    </source>
</evidence>
<organism evidence="1 2">
    <name type="scientific">Clunio marinus</name>
    <dbReference type="NCBI Taxonomy" id="568069"/>
    <lineage>
        <taxon>Eukaryota</taxon>
        <taxon>Metazoa</taxon>
        <taxon>Ecdysozoa</taxon>
        <taxon>Arthropoda</taxon>
        <taxon>Hexapoda</taxon>
        <taxon>Insecta</taxon>
        <taxon>Pterygota</taxon>
        <taxon>Neoptera</taxon>
        <taxon>Endopterygota</taxon>
        <taxon>Diptera</taxon>
        <taxon>Nematocera</taxon>
        <taxon>Chironomoidea</taxon>
        <taxon>Chironomidae</taxon>
        <taxon>Clunio</taxon>
    </lineage>
</organism>
<dbReference type="Proteomes" id="UP000183832">
    <property type="component" value="Unassembled WGS sequence"/>
</dbReference>
<dbReference type="OrthoDB" id="10051804at2759"/>
<evidence type="ECO:0000313" key="1">
    <source>
        <dbReference type="EMBL" id="CRL00203.1"/>
    </source>
</evidence>
<keyword evidence="2" id="KW-1185">Reference proteome</keyword>
<dbReference type="PANTHER" id="PTHR33964">
    <property type="entry name" value="RE45066P-RELATED"/>
    <property type="match status" value="1"/>
</dbReference>
<gene>
    <name evidence="1" type="primary">putative AGAP001742-PA</name>
    <name evidence="1" type="ORF">CLUMA_CG013477</name>
</gene>
<dbReference type="STRING" id="568069.A0A1J1IJ03"/>
<name>A0A1J1IJ03_9DIPT</name>
<dbReference type="PANTHER" id="PTHR33964:SF2">
    <property type="entry name" value="IP09356P"/>
    <property type="match status" value="1"/>
</dbReference>
<accession>A0A1J1IJ03</accession>
<proteinExistence type="predicted"/>
<dbReference type="EMBL" id="CVRI01000054">
    <property type="protein sequence ID" value="CRL00203.1"/>
    <property type="molecule type" value="Genomic_DNA"/>
</dbReference>
<reference evidence="1 2" key="1">
    <citation type="submission" date="2015-04" db="EMBL/GenBank/DDBJ databases">
        <authorList>
            <person name="Syromyatnikov M.Y."/>
            <person name="Popov V.N."/>
        </authorList>
    </citation>
    <scope>NUCLEOTIDE SEQUENCE [LARGE SCALE GENOMIC DNA]</scope>
</reference>
<protein>
    <submittedName>
        <fullName evidence="1">CLUMA_CG013477, isoform A</fullName>
    </submittedName>
</protein>